<reference evidence="2 3" key="1">
    <citation type="submission" date="2018-01" db="EMBL/GenBank/DDBJ databases">
        <title>The whole genome sequencing and assembly of Paenibacillus chitinolyticus KCCM 41400 strain.</title>
        <authorList>
            <person name="Kim J.-Y."/>
            <person name="Park M.-K."/>
            <person name="Lee Y.-J."/>
            <person name="Yi H."/>
            <person name="Bahn Y.-S."/>
            <person name="Kim J.F."/>
            <person name="Lee D.-W."/>
        </authorList>
    </citation>
    <scope>NUCLEOTIDE SEQUENCE [LARGE SCALE GENOMIC DNA]</scope>
    <source>
        <strain evidence="2 3">KCCM 41400</strain>
    </source>
</reference>
<dbReference type="Proteomes" id="UP001527202">
    <property type="component" value="Unassembled WGS sequence"/>
</dbReference>
<dbReference type="EMBL" id="JAMDMJ010000053">
    <property type="protein sequence ID" value="MCY9599628.1"/>
    <property type="molecule type" value="Genomic_DNA"/>
</dbReference>
<proteinExistence type="predicted"/>
<gene>
    <name evidence="1" type="ORF">M5X16_28185</name>
    <name evidence="2" type="ORF">PC41400_14725</name>
</gene>
<accession>A0A410WWZ7</accession>
<dbReference type="AlphaFoldDB" id="A0A410WWZ7"/>
<evidence type="ECO:0000313" key="2">
    <source>
        <dbReference type="EMBL" id="QAV18863.1"/>
    </source>
</evidence>
<dbReference type="RefSeq" id="WP_042227640.1">
    <property type="nucleotide sequence ID" value="NZ_CP026520.1"/>
</dbReference>
<evidence type="ECO:0000313" key="1">
    <source>
        <dbReference type="EMBL" id="MCY9599628.1"/>
    </source>
</evidence>
<sequence length="252" mass="29837">MFLEDIIKFANENEIIYFINELDPDEIERVNISISSSKENFLKLFLLAKRGNYPVFITESKLTMDEVQSSLISYEDLIKNHLYKTSGNEVKLKITNIVDEYNKVIEDIPVDVTYKVSVVVILSTYYMSIDHFLNDEGAIWDSQLFYSLDELIEEKFGIEEINKLEQNRVIYTEEITQKVQGKWIEHLRNDDEFRGCTNRDLRLAYLSKQWLRFKQTLSDEEKEINSVHPQIVMEQVWKEIKESISISRIKNK</sequence>
<name>A0A410WWZ7_9BACL</name>
<dbReference type="GeneID" id="95376068"/>
<dbReference type="EMBL" id="CP026520">
    <property type="protein sequence ID" value="QAV18863.1"/>
    <property type="molecule type" value="Genomic_DNA"/>
</dbReference>
<evidence type="ECO:0000313" key="4">
    <source>
        <dbReference type="Proteomes" id="UP001527202"/>
    </source>
</evidence>
<dbReference type="KEGG" id="pchi:PC41400_14725"/>
<evidence type="ECO:0000313" key="3">
    <source>
        <dbReference type="Proteomes" id="UP000288943"/>
    </source>
</evidence>
<keyword evidence="4" id="KW-1185">Reference proteome</keyword>
<protein>
    <submittedName>
        <fullName evidence="2">Uncharacterized protein</fullName>
    </submittedName>
</protein>
<reference evidence="1 4" key="2">
    <citation type="submission" date="2022-05" db="EMBL/GenBank/DDBJ databases">
        <title>Genome Sequencing of Bee-Associated Microbes.</title>
        <authorList>
            <person name="Dunlap C."/>
        </authorList>
    </citation>
    <scope>NUCLEOTIDE SEQUENCE [LARGE SCALE GENOMIC DNA]</scope>
    <source>
        <strain evidence="1 4">NRRL B-23120</strain>
    </source>
</reference>
<organism evidence="2 3">
    <name type="scientific">Paenibacillus chitinolyticus</name>
    <dbReference type="NCBI Taxonomy" id="79263"/>
    <lineage>
        <taxon>Bacteria</taxon>
        <taxon>Bacillati</taxon>
        <taxon>Bacillota</taxon>
        <taxon>Bacilli</taxon>
        <taxon>Bacillales</taxon>
        <taxon>Paenibacillaceae</taxon>
        <taxon>Paenibacillus</taxon>
    </lineage>
</organism>
<dbReference type="Proteomes" id="UP000288943">
    <property type="component" value="Chromosome"/>
</dbReference>